<feature type="region of interest" description="Disordered" evidence="2">
    <location>
        <begin position="16"/>
        <end position="44"/>
    </location>
</feature>
<reference evidence="3" key="1">
    <citation type="journal article" date="2015" name="PLoS ONE">
        <title>Comprehensive Evaluation of Toxoplasma gondii VEG and Neospora caninum LIV Genomes with Tachyzoite Stage Transcriptome and Proteome Defines Novel Transcript Features.</title>
        <authorList>
            <person name="Ramaprasad A."/>
            <person name="Mourier T."/>
            <person name="Naeem R."/>
            <person name="Malas T.B."/>
            <person name="Moussa E."/>
            <person name="Panigrahi A."/>
            <person name="Vermont S.J."/>
            <person name="Otto T.D."/>
            <person name="Wastling J."/>
            <person name="Pain A."/>
        </authorList>
    </citation>
    <scope>NUCLEOTIDE SEQUENCE</scope>
    <source>
        <strain evidence="3">Liverpool</strain>
    </source>
</reference>
<sequence>MQRMKNFVSQKFSGATRQDSLHAVRPPQQEPHAPGAATAGDASAACGGPGASAGSCAGLAAGAAGVAKKGAFGKSAGEMWQLEEQTKFVGRIDVFLSRFDKLLTECDSMHRDLGDTVSVFFSRNTGFRETALEMADVLVAFRAIRLELQPHIDTTRRAATECMRKIRRAEVLLKERNEAAHHLDHYTKKLSRLKSEAPSGPKAEERIARNENKLERASIEYHTAEEAARSELQETLGTRFFSAAQLVSKALLLSRELFSAATPCLARLPPLLGALSAPSDDAAGILARRCAPCLGAAFSQPGFPSSVPAISPAPPLSSHALFKTPSPADLLASAQAHAASSEAAPSVYTAPHFPSAARPGVVSPQTPALAVGSQSQVPSVAVFPGEALGPVPDAGAGPGASGGVSSAAPVCVCSLLRDDSTALAPASRCDGSSASREAGALPSVSPVSPEALPTANADTPQFPGATGTAAFPGGPAAPGNCSLACGAEPHSSSQGGPSGSAGVGGLQDPLSGAGAASPWEGVGSTLPVSPYVAGAHRREVLSPQAPSCGSTQNAPPQLKQPQASAEPAGDRIPPIRCASSSSLSFGHHYPPHSPAEAAAASLPGGGFPESQRRPAGLTANQGGLATADSLASLSNGPATAEALSPSRGVRGRDADAGQRRGENRILRWNTVGAAGLTQRLSWSRFRRRPTRQQSAGGPGPGGDERVHLPDSPLFAFPETAPRVANHTPGLPRPDPGSHRGQTCPMSASPALGGVQNPGNNEPRSRGQVLSQEVGTPARRREGVHAPGANTSCANTSAANTSGGANTSAANTSCANTSGANTSCGANTSAANTSCANTSGANTSCAHGAPAAGSGEGQDGLETPDLVLAGSPRPGATSVAAAAPPLKQAGSQSSLGARSSLGNLDASLPRTDASEARAGEERDGHSSASSASAHSDVFVRAATQDSLSVVGGRSAQASTSLLLAATATRPGPEKSGASGGSSRSLSRLAQADIPLGAPGNAEGGEADASGKDEDKGREQSVEAGAPSRSSSILTFGAHGEPERFEEDRPRTDRVESVSAGGRDTLEARETESEGEPRQGCSSSSVLSVSPRERSSEAEESGGDGVFSAPAFPEGVSPRLGTLAVLGMDGGDRPASPRQGDGASPSSKSGSVSSRSSLLSSSQPASPPAPSSASASFQLFPGSVSSSVSFSPQSSVLLDMQGPPYFSLPSSLATLPQRAGKTRSASSLGQPESLLRLQSDSDSRRRSFEVGSPDGSPLVALNGTGHETLEPHAAVPSSKPAPSPWTLPAFSRRRGSAGESRRRGFGPAETPWGSGPGLEMSFPVESGNSLERAAPGRSAFASLPSVQHADGFASPSVPTPPRLALPPEEARTQLELSSEPEEDAEATPPREEKPRRERSGDEGRRQCSREDEVFAGSPTANGRRRSSGGHGGRGDTDPRAAGAQRRRAWPGDRGAGAVRPGKEETARDKSEAYRTGEPRRSRVSSFAREDSSSDGTREIPFGSSPRSPPGGRRKEPIWSDDGSDLSAPVGPVSASGKNREEAGSSSSRSSSDREAQTGRRCERAEGGGAESPRVSWKVYRD</sequence>
<dbReference type="EMBL" id="LN714485">
    <property type="protein sequence ID" value="CEL69125.1"/>
    <property type="molecule type" value="Genomic_DNA"/>
</dbReference>
<dbReference type="SUPFAM" id="SSF103657">
    <property type="entry name" value="BAR/IMD domain-like"/>
    <property type="match status" value="1"/>
</dbReference>
<feature type="region of interest" description="Disordered" evidence="2">
    <location>
        <begin position="682"/>
        <end position="933"/>
    </location>
</feature>
<feature type="compositionally biased region" description="Basic and acidic residues" evidence="2">
    <location>
        <begin position="911"/>
        <end position="924"/>
    </location>
</feature>
<feature type="compositionally biased region" description="Basic and acidic residues" evidence="2">
    <location>
        <begin position="1458"/>
        <end position="1478"/>
    </location>
</feature>
<feature type="compositionally biased region" description="Polar residues" evidence="2">
    <location>
        <begin position="756"/>
        <end position="773"/>
    </location>
</feature>
<feature type="region of interest" description="Disordered" evidence="2">
    <location>
        <begin position="486"/>
        <end position="518"/>
    </location>
</feature>
<feature type="region of interest" description="Disordered" evidence="2">
    <location>
        <begin position="962"/>
        <end position="1176"/>
    </location>
</feature>
<feature type="compositionally biased region" description="Low complexity" evidence="2">
    <location>
        <begin position="33"/>
        <end position="44"/>
    </location>
</feature>
<feature type="compositionally biased region" description="Basic and acidic residues" evidence="2">
    <location>
        <begin position="1007"/>
        <end position="1019"/>
    </location>
</feature>
<feature type="region of interest" description="Disordered" evidence="2">
    <location>
        <begin position="1346"/>
        <end position="1579"/>
    </location>
</feature>
<evidence type="ECO:0008006" key="4">
    <source>
        <dbReference type="Google" id="ProtNLM"/>
    </source>
</evidence>
<feature type="compositionally biased region" description="Basic and acidic residues" evidence="2">
    <location>
        <begin position="1062"/>
        <end position="1075"/>
    </location>
</feature>
<feature type="region of interest" description="Disordered" evidence="2">
    <location>
        <begin position="424"/>
        <end position="473"/>
    </location>
</feature>
<feature type="compositionally biased region" description="Gly residues" evidence="2">
    <location>
        <begin position="496"/>
        <end position="505"/>
    </location>
</feature>
<organism evidence="3">
    <name type="scientific">Neospora caninum (strain Liverpool)</name>
    <dbReference type="NCBI Taxonomy" id="572307"/>
    <lineage>
        <taxon>Eukaryota</taxon>
        <taxon>Sar</taxon>
        <taxon>Alveolata</taxon>
        <taxon>Apicomplexa</taxon>
        <taxon>Conoidasida</taxon>
        <taxon>Coccidia</taxon>
        <taxon>Eucoccidiorida</taxon>
        <taxon>Eimeriorina</taxon>
        <taxon>Sarcocystidae</taxon>
        <taxon>Neospora</taxon>
    </lineage>
</organism>
<evidence type="ECO:0000256" key="2">
    <source>
        <dbReference type="SAM" id="MobiDB-lite"/>
    </source>
</evidence>
<evidence type="ECO:0000313" key="3">
    <source>
        <dbReference type="EMBL" id="CEL69125.1"/>
    </source>
</evidence>
<feature type="compositionally biased region" description="Basic and acidic residues" evidence="2">
    <location>
        <begin position="1485"/>
        <end position="1495"/>
    </location>
</feature>
<feature type="compositionally biased region" description="Polar residues" evidence="2">
    <location>
        <begin position="544"/>
        <end position="563"/>
    </location>
</feature>
<feature type="compositionally biased region" description="Low complexity" evidence="2">
    <location>
        <begin position="979"/>
        <end position="988"/>
    </location>
</feature>
<feature type="compositionally biased region" description="Low complexity" evidence="2">
    <location>
        <begin position="1141"/>
        <end position="1162"/>
    </location>
</feature>
<feature type="compositionally biased region" description="Basic and acidic residues" evidence="2">
    <location>
        <begin position="1237"/>
        <end position="1246"/>
    </location>
</feature>
<proteinExistence type="predicted"/>
<protein>
    <recommendedName>
        <fullName evidence="4">BAR domain-containing protein</fullName>
    </recommendedName>
</protein>
<accession>A0A0F7UKU1</accession>
<dbReference type="InterPro" id="IPR027267">
    <property type="entry name" value="AH/BAR_dom_sf"/>
</dbReference>
<feature type="coiled-coil region" evidence="1">
    <location>
        <begin position="207"/>
        <end position="234"/>
    </location>
</feature>
<evidence type="ECO:0000256" key="1">
    <source>
        <dbReference type="SAM" id="Coils"/>
    </source>
</evidence>
<feature type="region of interest" description="Disordered" evidence="2">
    <location>
        <begin position="543"/>
        <end position="658"/>
    </location>
</feature>
<feature type="compositionally biased region" description="Polar residues" evidence="2">
    <location>
        <begin position="618"/>
        <end position="637"/>
    </location>
</feature>
<feature type="compositionally biased region" description="Basic and acidic residues" evidence="2">
    <location>
        <begin position="1038"/>
        <end position="1054"/>
    </location>
</feature>
<feature type="region of interest" description="Disordered" evidence="2">
    <location>
        <begin position="1197"/>
        <end position="1334"/>
    </location>
</feature>
<name>A0A0F7UKU1_NEOCL</name>
<feature type="compositionally biased region" description="Polar residues" evidence="2">
    <location>
        <begin position="888"/>
        <end position="901"/>
    </location>
</feature>
<gene>
    <name evidence="3" type="ORF">BN1204_048450</name>
</gene>
<keyword evidence="1" id="KW-0175">Coiled coil</keyword>
<dbReference type="Gene3D" id="1.20.1270.60">
    <property type="entry name" value="Arfaptin homology (AH) domain/BAR domain"/>
    <property type="match status" value="1"/>
</dbReference>
<feature type="compositionally biased region" description="Basic and acidic residues" evidence="2">
    <location>
        <begin position="1386"/>
        <end position="1410"/>
    </location>
</feature>
<feature type="compositionally biased region" description="Low complexity" evidence="2">
    <location>
        <begin position="462"/>
        <end position="473"/>
    </location>
</feature>
<feature type="compositionally biased region" description="Basic and acidic residues" evidence="2">
    <location>
        <begin position="1548"/>
        <end position="1563"/>
    </location>
</feature>
<feature type="compositionally biased region" description="Low complexity" evidence="2">
    <location>
        <begin position="788"/>
        <end position="843"/>
    </location>
</feature>